<name>A0AAW0TTR6_SCYPA</name>
<sequence length="111" mass="12380">MPRDNARHKCHGNPFIESWPGMADGHPHSSRVVSAVLDHGMGRFDLSTVPLPPLYDAPLNLSEEKLSDLTRLLCLMPDDKKAFYQGLQAGTVEHNVVPPDEDDDEVLDYDN</sequence>
<gene>
    <name evidence="1" type="ORF">O3P69_012918</name>
</gene>
<evidence type="ECO:0000313" key="2">
    <source>
        <dbReference type="Proteomes" id="UP001487740"/>
    </source>
</evidence>
<dbReference type="EMBL" id="JARAKH010000026">
    <property type="protein sequence ID" value="KAK8390030.1"/>
    <property type="molecule type" value="Genomic_DNA"/>
</dbReference>
<dbReference type="AlphaFoldDB" id="A0AAW0TTR6"/>
<organism evidence="1 2">
    <name type="scientific">Scylla paramamosain</name>
    <name type="common">Mud crab</name>
    <dbReference type="NCBI Taxonomy" id="85552"/>
    <lineage>
        <taxon>Eukaryota</taxon>
        <taxon>Metazoa</taxon>
        <taxon>Ecdysozoa</taxon>
        <taxon>Arthropoda</taxon>
        <taxon>Crustacea</taxon>
        <taxon>Multicrustacea</taxon>
        <taxon>Malacostraca</taxon>
        <taxon>Eumalacostraca</taxon>
        <taxon>Eucarida</taxon>
        <taxon>Decapoda</taxon>
        <taxon>Pleocyemata</taxon>
        <taxon>Brachyura</taxon>
        <taxon>Eubrachyura</taxon>
        <taxon>Portunoidea</taxon>
        <taxon>Portunidae</taxon>
        <taxon>Portuninae</taxon>
        <taxon>Scylla</taxon>
    </lineage>
</organism>
<protein>
    <submittedName>
        <fullName evidence="1">Uncharacterized protein</fullName>
    </submittedName>
</protein>
<comment type="caution">
    <text evidence="1">The sequence shown here is derived from an EMBL/GenBank/DDBJ whole genome shotgun (WGS) entry which is preliminary data.</text>
</comment>
<keyword evidence="2" id="KW-1185">Reference proteome</keyword>
<accession>A0AAW0TTR6</accession>
<evidence type="ECO:0000313" key="1">
    <source>
        <dbReference type="EMBL" id="KAK8390030.1"/>
    </source>
</evidence>
<proteinExistence type="predicted"/>
<reference evidence="1 2" key="1">
    <citation type="submission" date="2023-03" db="EMBL/GenBank/DDBJ databases">
        <title>High-quality genome of Scylla paramamosain provides insights in environmental adaptation.</title>
        <authorList>
            <person name="Zhang L."/>
        </authorList>
    </citation>
    <scope>NUCLEOTIDE SEQUENCE [LARGE SCALE GENOMIC DNA]</scope>
    <source>
        <strain evidence="1">LZ_2023a</strain>
        <tissue evidence="1">Muscle</tissue>
    </source>
</reference>
<dbReference type="Proteomes" id="UP001487740">
    <property type="component" value="Unassembled WGS sequence"/>
</dbReference>